<evidence type="ECO:0000313" key="7">
    <source>
        <dbReference type="Proteomes" id="UP000549052"/>
    </source>
</evidence>
<comment type="caution">
    <text evidence="6">The sequence shown here is derived from an EMBL/GenBank/DDBJ whole genome shotgun (WGS) entry which is preliminary data.</text>
</comment>
<comment type="similarity">
    <text evidence="1">Belongs to the LysR transcriptional regulatory family.</text>
</comment>
<dbReference type="GO" id="GO:0003700">
    <property type="term" value="F:DNA-binding transcription factor activity"/>
    <property type="evidence" value="ECO:0007669"/>
    <property type="project" value="InterPro"/>
</dbReference>
<keyword evidence="7" id="KW-1185">Reference proteome</keyword>
<dbReference type="InterPro" id="IPR000847">
    <property type="entry name" value="LysR_HTH_N"/>
</dbReference>
<sequence>MDRLDGMRIFSLVAEQEGFASAARTLGMSAATVTRAVAMLEHSLGARLLVRTTRSVKLTEVGFRYLQDCRRILAEIDEAEAQAAGSFSAPAGTLTITAPTIFGRLYVLPIILEFLDQYPGISIRTAFVDRVTNLIDEGIDVAVRIAHLPVSGLSALRVGYVRRVICGAPAYFEKHGIPKTPKDLHVHRFVARSGLFGTLEWSFGRNSEIRIPVTSRFLCNTNEAAIDAVAAGWGISRFLSYQVAHDIQSGRLQHVLADFEEEPVPIHVVHAEGRVASARMRAFVDFAAKRLRASEHIGG</sequence>
<dbReference type="InterPro" id="IPR036390">
    <property type="entry name" value="WH_DNA-bd_sf"/>
</dbReference>
<evidence type="ECO:0000313" key="6">
    <source>
        <dbReference type="EMBL" id="MBA8880922.1"/>
    </source>
</evidence>
<dbReference type="PROSITE" id="PS50931">
    <property type="entry name" value="HTH_LYSR"/>
    <property type="match status" value="1"/>
</dbReference>
<dbReference type="SUPFAM" id="SSF53850">
    <property type="entry name" value="Periplasmic binding protein-like II"/>
    <property type="match status" value="1"/>
</dbReference>
<dbReference type="Gene3D" id="1.10.10.10">
    <property type="entry name" value="Winged helix-like DNA-binding domain superfamily/Winged helix DNA-binding domain"/>
    <property type="match status" value="1"/>
</dbReference>
<evidence type="ECO:0000256" key="1">
    <source>
        <dbReference type="ARBA" id="ARBA00009437"/>
    </source>
</evidence>
<dbReference type="PANTHER" id="PTHR30537">
    <property type="entry name" value="HTH-TYPE TRANSCRIPTIONAL REGULATOR"/>
    <property type="match status" value="1"/>
</dbReference>
<evidence type="ECO:0000256" key="4">
    <source>
        <dbReference type="ARBA" id="ARBA00023163"/>
    </source>
</evidence>
<feature type="domain" description="HTH lysR-type" evidence="5">
    <location>
        <begin position="1"/>
        <end position="59"/>
    </location>
</feature>
<accession>A0A839EQ30</accession>
<reference evidence="6 7" key="1">
    <citation type="submission" date="2020-07" db="EMBL/GenBank/DDBJ databases">
        <title>Genomic Encyclopedia of Type Strains, Phase IV (KMG-V): Genome sequencing to study the core and pangenomes of soil and plant-associated prokaryotes.</title>
        <authorList>
            <person name="Whitman W."/>
        </authorList>
    </citation>
    <scope>NUCLEOTIDE SEQUENCE [LARGE SCALE GENOMIC DNA]</scope>
    <source>
        <strain evidence="6 7">AN3</strain>
    </source>
</reference>
<evidence type="ECO:0000259" key="5">
    <source>
        <dbReference type="PROSITE" id="PS50931"/>
    </source>
</evidence>
<keyword evidence="3 6" id="KW-0238">DNA-binding</keyword>
<gene>
    <name evidence="6" type="ORF">FHW16_004657</name>
</gene>
<dbReference type="InterPro" id="IPR005119">
    <property type="entry name" value="LysR_subst-bd"/>
</dbReference>
<dbReference type="AlphaFoldDB" id="A0A839EQ30"/>
<organism evidence="6 7">
    <name type="scientific">Phyllobacterium myrsinacearum</name>
    <dbReference type="NCBI Taxonomy" id="28101"/>
    <lineage>
        <taxon>Bacteria</taxon>
        <taxon>Pseudomonadati</taxon>
        <taxon>Pseudomonadota</taxon>
        <taxon>Alphaproteobacteria</taxon>
        <taxon>Hyphomicrobiales</taxon>
        <taxon>Phyllobacteriaceae</taxon>
        <taxon>Phyllobacterium</taxon>
    </lineage>
</organism>
<dbReference type="Proteomes" id="UP000549052">
    <property type="component" value="Unassembled WGS sequence"/>
</dbReference>
<proteinExistence type="inferred from homology"/>
<keyword evidence="4" id="KW-0804">Transcription</keyword>
<dbReference type="CDD" id="cd08471">
    <property type="entry name" value="PBP2_CrgA_like_2"/>
    <property type="match status" value="1"/>
</dbReference>
<keyword evidence="2" id="KW-0805">Transcription regulation</keyword>
<dbReference type="EMBL" id="JACGXN010000010">
    <property type="protein sequence ID" value="MBA8880922.1"/>
    <property type="molecule type" value="Genomic_DNA"/>
</dbReference>
<evidence type="ECO:0000256" key="3">
    <source>
        <dbReference type="ARBA" id="ARBA00023125"/>
    </source>
</evidence>
<dbReference type="InterPro" id="IPR058163">
    <property type="entry name" value="LysR-type_TF_proteobact-type"/>
</dbReference>
<dbReference type="InterPro" id="IPR036388">
    <property type="entry name" value="WH-like_DNA-bd_sf"/>
</dbReference>
<dbReference type="GO" id="GO:0043565">
    <property type="term" value="F:sequence-specific DNA binding"/>
    <property type="evidence" value="ECO:0007669"/>
    <property type="project" value="TreeGrafter"/>
</dbReference>
<dbReference type="GO" id="GO:0006351">
    <property type="term" value="P:DNA-templated transcription"/>
    <property type="evidence" value="ECO:0007669"/>
    <property type="project" value="TreeGrafter"/>
</dbReference>
<evidence type="ECO:0000256" key="2">
    <source>
        <dbReference type="ARBA" id="ARBA00023015"/>
    </source>
</evidence>
<dbReference type="Gene3D" id="3.40.190.290">
    <property type="match status" value="1"/>
</dbReference>
<dbReference type="RefSeq" id="WP_182551544.1">
    <property type="nucleotide sequence ID" value="NZ_JACGXN010000010.1"/>
</dbReference>
<dbReference type="Pfam" id="PF00126">
    <property type="entry name" value="HTH_1"/>
    <property type="match status" value="1"/>
</dbReference>
<dbReference type="PANTHER" id="PTHR30537:SF5">
    <property type="entry name" value="HTH-TYPE TRANSCRIPTIONAL ACTIVATOR TTDR-RELATED"/>
    <property type="match status" value="1"/>
</dbReference>
<name>A0A839EQ30_9HYPH</name>
<protein>
    <submittedName>
        <fullName evidence="6">DNA-binding transcriptional LysR family regulator</fullName>
    </submittedName>
</protein>
<dbReference type="Pfam" id="PF03466">
    <property type="entry name" value="LysR_substrate"/>
    <property type="match status" value="1"/>
</dbReference>
<dbReference type="FunFam" id="1.10.10.10:FF:000001">
    <property type="entry name" value="LysR family transcriptional regulator"/>
    <property type="match status" value="1"/>
</dbReference>
<dbReference type="SUPFAM" id="SSF46785">
    <property type="entry name" value="Winged helix' DNA-binding domain"/>
    <property type="match status" value="1"/>
</dbReference>